<name>A0ABN9VTZ5_9DINO</name>
<dbReference type="EMBL" id="CAUYUJ010017559">
    <property type="protein sequence ID" value="CAK0875812.1"/>
    <property type="molecule type" value="Genomic_DNA"/>
</dbReference>
<dbReference type="Proteomes" id="UP001189429">
    <property type="component" value="Unassembled WGS sequence"/>
</dbReference>
<evidence type="ECO:0008006" key="4">
    <source>
        <dbReference type="Google" id="ProtNLM"/>
    </source>
</evidence>
<reference evidence="2" key="1">
    <citation type="submission" date="2023-10" db="EMBL/GenBank/DDBJ databases">
        <authorList>
            <person name="Chen Y."/>
            <person name="Shah S."/>
            <person name="Dougan E. K."/>
            <person name="Thang M."/>
            <person name="Chan C."/>
        </authorList>
    </citation>
    <scope>NUCLEOTIDE SEQUENCE [LARGE SCALE GENOMIC DNA]</scope>
</reference>
<gene>
    <name evidence="2" type="ORF">PCOR1329_LOCUS60382</name>
</gene>
<accession>A0ABN9VTZ5</accession>
<proteinExistence type="predicted"/>
<feature type="region of interest" description="Disordered" evidence="1">
    <location>
        <begin position="1"/>
        <end position="52"/>
    </location>
</feature>
<evidence type="ECO:0000256" key="1">
    <source>
        <dbReference type="SAM" id="MobiDB-lite"/>
    </source>
</evidence>
<sequence>MPAADRSRSSDSTGSSESRRRDSSSRSRSGRSDPGRSVGTKSKRPKASDGEKLDEVLRALRGFGSQLSTQSYDIGLIKNQVAAQTVRCDQLTVNMTTLTNDIQSKVAQLEGQQSAMFTDLNDRFTTLKGEVHTQITNELRAQEARTAVPIFDIDDEQGAEVHAKIQQQIAEIKAQLRTISTAPSVSSSVEAQQDNTCTLVAIGFPRKMLARSLKTIADAIKSQYAPQDVQARITAKCFDMAKKITFHFESASDATNFLTNYSRDGVFRHPDPLAPQNMLNIKLKRDQDIKGRQLFLSMGKVRALVSNLLAPRGIEVGSNGLGGLVYALKSENEPIEIAQIQVSGDDLAISVELDAAGLREFGLETQAAAIRAAALVPIRPGFFNDTFLTSLNFTKSRPQDGPKNIPKWISKHPEFQRFLEAAIADMSTELGPWERLEQLKELMFASAAHVREFVKHEVANTLELKQYWALQASAHIDRTFAYADDFCFGLRDVFRSLGPLLALLTRLEKIAGLRLNFKKCQILVVGSLDVNLLRDSVRLLVGEFKKIQVLEVVKYLGIYIGRGAEMVAWCE</sequence>
<evidence type="ECO:0000313" key="3">
    <source>
        <dbReference type="Proteomes" id="UP001189429"/>
    </source>
</evidence>
<organism evidence="2 3">
    <name type="scientific">Prorocentrum cordatum</name>
    <dbReference type="NCBI Taxonomy" id="2364126"/>
    <lineage>
        <taxon>Eukaryota</taxon>
        <taxon>Sar</taxon>
        <taxon>Alveolata</taxon>
        <taxon>Dinophyceae</taxon>
        <taxon>Prorocentrales</taxon>
        <taxon>Prorocentraceae</taxon>
        <taxon>Prorocentrum</taxon>
    </lineage>
</organism>
<comment type="caution">
    <text evidence="2">The sequence shown here is derived from an EMBL/GenBank/DDBJ whole genome shotgun (WGS) entry which is preliminary data.</text>
</comment>
<evidence type="ECO:0000313" key="2">
    <source>
        <dbReference type="EMBL" id="CAK0875812.1"/>
    </source>
</evidence>
<keyword evidence="3" id="KW-1185">Reference proteome</keyword>
<feature type="non-terminal residue" evidence="2">
    <location>
        <position position="571"/>
    </location>
</feature>
<feature type="compositionally biased region" description="Basic and acidic residues" evidence="1">
    <location>
        <begin position="17"/>
        <end position="34"/>
    </location>
</feature>
<protein>
    <recommendedName>
        <fullName evidence="4">Reverse transcriptase domain-containing protein</fullName>
    </recommendedName>
</protein>